<dbReference type="InterPro" id="IPR036590">
    <property type="entry name" value="SRAP-like"/>
</dbReference>
<evidence type="ECO:0000256" key="1">
    <source>
        <dbReference type="ARBA" id="ARBA00008136"/>
    </source>
</evidence>
<evidence type="ECO:0000256" key="3">
    <source>
        <dbReference type="ARBA" id="ARBA00022763"/>
    </source>
</evidence>
<dbReference type="Pfam" id="PF02586">
    <property type="entry name" value="SRAP"/>
    <property type="match status" value="1"/>
</dbReference>
<dbReference type="InterPro" id="IPR003738">
    <property type="entry name" value="SRAP"/>
</dbReference>
<dbReference type="EC" id="3.4.-.-" evidence="8"/>
<keyword evidence="7" id="KW-0456">Lyase</keyword>
<sequence length="251" mass="28064">MCGRYVMAQSIEDLADELDAEDIPEDRELAPSWNIPPTSDVPILLERFVDGTLRRQLHIAYWGLVPRWAKEQSIGVRSFNARSETAAEKPTFRQALKSRRCAVPAEGYFEWLKGTGPAKQPFYVHPSQEGKLITFAGLYEWWRDVSKEPDAPDAWLLSTTILTMAAPEPDHSVPVLAELGRLHDRLPIPLGKDSLAAWLDPSAEDGAGLLEMIRSRGYEEAASWTLDRADPAVGNVRNNSPALLKETDILF</sequence>
<keyword evidence="5" id="KW-0190">Covalent protein-DNA linkage</keyword>
<keyword evidence="10" id="KW-1185">Reference proteome</keyword>
<keyword evidence="6" id="KW-0238">DNA-binding</keyword>
<evidence type="ECO:0000256" key="8">
    <source>
        <dbReference type="RuleBase" id="RU364100"/>
    </source>
</evidence>
<evidence type="ECO:0000313" key="10">
    <source>
        <dbReference type="Proteomes" id="UP001232725"/>
    </source>
</evidence>
<comment type="caution">
    <text evidence="9">The sequence shown here is derived from an EMBL/GenBank/DDBJ whole genome shotgun (WGS) entry which is preliminary data.</text>
</comment>
<evidence type="ECO:0000256" key="5">
    <source>
        <dbReference type="ARBA" id="ARBA00023124"/>
    </source>
</evidence>
<dbReference type="RefSeq" id="WP_305997719.1">
    <property type="nucleotide sequence ID" value="NZ_JAVALS010000020.1"/>
</dbReference>
<keyword evidence="3" id="KW-0227">DNA damage</keyword>
<dbReference type="Proteomes" id="UP001232725">
    <property type="component" value="Unassembled WGS sequence"/>
</dbReference>
<evidence type="ECO:0000256" key="6">
    <source>
        <dbReference type="ARBA" id="ARBA00023125"/>
    </source>
</evidence>
<dbReference type="Gene3D" id="3.90.1680.10">
    <property type="entry name" value="SOS response associated peptidase-like"/>
    <property type="match status" value="1"/>
</dbReference>
<proteinExistence type="inferred from homology"/>
<dbReference type="SUPFAM" id="SSF143081">
    <property type="entry name" value="BB1717-like"/>
    <property type="match status" value="1"/>
</dbReference>
<protein>
    <recommendedName>
        <fullName evidence="8">Abasic site processing protein</fullName>
        <ecNumber evidence="8">3.4.-.-</ecNumber>
    </recommendedName>
</protein>
<name>A0ABT9IST3_9MICC</name>
<evidence type="ECO:0000256" key="2">
    <source>
        <dbReference type="ARBA" id="ARBA00022670"/>
    </source>
</evidence>
<dbReference type="PANTHER" id="PTHR13604:SF0">
    <property type="entry name" value="ABASIC SITE PROCESSING PROTEIN HMCES"/>
    <property type="match status" value="1"/>
</dbReference>
<comment type="similarity">
    <text evidence="1 8">Belongs to the SOS response-associated peptidase family.</text>
</comment>
<evidence type="ECO:0000256" key="4">
    <source>
        <dbReference type="ARBA" id="ARBA00022801"/>
    </source>
</evidence>
<dbReference type="EMBL" id="JAVALS010000020">
    <property type="protein sequence ID" value="MDP5228674.1"/>
    <property type="molecule type" value="Genomic_DNA"/>
</dbReference>
<keyword evidence="4 8" id="KW-0378">Hydrolase</keyword>
<evidence type="ECO:0000256" key="7">
    <source>
        <dbReference type="ARBA" id="ARBA00023239"/>
    </source>
</evidence>
<reference evidence="9 10" key="1">
    <citation type="submission" date="2023-08" db="EMBL/GenBank/DDBJ databases">
        <title>Arthrobacter horti sp. nov., isolated from forest soil.</title>
        <authorList>
            <person name="Park M."/>
        </authorList>
    </citation>
    <scope>NUCLEOTIDE SEQUENCE [LARGE SCALE GENOMIC DNA]</scope>
    <source>
        <strain evidence="9 10">YJM1</strain>
    </source>
</reference>
<accession>A0ABT9IST3</accession>
<gene>
    <name evidence="9" type="ORF">Q9R02_16065</name>
</gene>
<dbReference type="PANTHER" id="PTHR13604">
    <property type="entry name" value="DC12-RELATED"/>
    <property type="match status" value="1"/>
</dbReference>
<keyword evidence="2 8" id="KW-0645">Protease</keyword>
<evidence type="ECO:0000313" key="9">
    <source>
        <dbReference type="EMBL" id="MDP5228674.1"/>
    </source>
</evidence>
<organism evidence="9 10">
    <name type="scientific">Arthrobacter horti</name>
    <dbReference type="NCBI Taxonomy" id="3068273"/>
    <lineage>
        <taxon>Bacteria</taxon>
        <taxon>Bacillati</taxon>
        <taxon>Actinomycetota</taxon>
        <taxon>Actinomycetes</taxon>
        <taxon>Micrococcales</taxon>
        <taxon>Micrococcaceae</taxon>
        <taxon>Arthrobacter</taxon>
    </lineage>
</organism>